<protein>
    <submittedName>
        <fullName evidence="2">Uncharacterized protein</fullName>
    </submittedName>
</protein>
<accession>A0A1G2HVL9</accession>
<dbReference type="EMBL" id="MHOP01000007">
    <property type="protein sequence ID" value="OGZ66260.1"/>
    <property type="molecule type" value="Genomic_DNA"/>
</dbReference>
<sequence>MEVLVCVFLVLGGGLLVASGAIFRDCTDKTGGVLALAIGGVCLVASISIAFAIGRTSSISIIEMADKRLVAGDTYTLVTDSQKDGENFYAVIKTDSGKIFGVAFKTLPAKRAVAASDNKGGVVFVPIFDLDEKSKEKK</sequence>
<reference evidence="2 3" key="1">
    <citation type="journal article" date="2016" name="Nat. Commun.">
        <title>Thousands of microbial genomes shed light on interconnected biogeochemical processes in an aquifer system.</title>
        <authorList>
            <person name="Anantharaman K."/>
            <person name="Brown C.T."/>
            <person name="Hug L.A."/>
            <person name="Sharon I."/>
            <person name="Castelle C.J."/>
            <person name="Probst A.J."/>
            <person name="Thomas B.C."/>
            <person name="Singh A."/>
            <person name="Wilkins M.J."/>
            <person name="Karaoz U."/>
            <person name="Brodie E.L."/>
            <person name="Williams K.H."/>
            <person name="Hubbard S.S."/>
            <person name="Banfield J.F."/>
        </authorList>
    </citation>
    <scope>NUCLEOTIDE SEQUENCE [LARGE SCALE GENOMIC DNA]</scope>
</reference>
<name>A0A1G2HVL9_9BACT</name>
<proteinExistence type="predicted"/>
<dbReference type="Proteomes" id="UP000178774">
    <property type="component" value="Unassembled WGS sequence"/>
</dbReference>
<evidence type="ECO:0000256" key="1">
    <source>
        <dbReference type="SAM" id="Phobius"/>
    </source>
</evidence>
<keyword evidence="1" id="KW-1133">Transmembrane helix</keyword>
<gene>
    <name evidence="2" type="ORF">A2822_02190</name>
</gene>
<evidence type="ECO:0000313" key="2">
    <source>
        <dbReference type="EMBL" id="OGZ66260.1"/>
    </source>
</evidence>
<evidence type="ECO:0000313" key="3">
    <source>
        <dbReference type="Proteomes" id="UP000178774"/>
    </source>
</evidence>
<dbReference type="AlphaFoldDB" id="A0A1G2HVL9"/>
<organism evidence="2 3">
    <name type="scientific">Candidatus Staskawiczbacteria bacterium RIFCSPHIGHO2_01_FULL_41_41</name>
    <dbReference type="NCBI Taxonomy" id="1802203"/>
    <lineage>
        <taxon>Bacteria</taxon>
        <taxon>Candidatus Staskawicziibacteriota</taxon>
    </lineage>
</organism>
<comment type="caution">
    <text evidence="2">The sequence shown here is derived from an EMBL/GenBank/DDBJ whole genome shotgun (WGS) entry which is preliminary data.</text>
</comment>
<keyword evidence="1" id="KW-0472">Membrane</keyword>
<feature type="transmembrane region" description="Helical" evidence="1">
    <location>
        <begin position="33"/>
        <end position="54"/>
    </location>
</feature>
<keyword evidence="1" id="KW-0812">Transmembrane</keyword>